<dbReference type="OrthoDB" id="783096at2759"/>
<dbReference type="Proteomes" id="UP000095023">
    <property type="component" value="Unassembled WGS sequence"/>
</dbReference>
<gene>
    <name evidence="5" type="ORF">CANCADRAFT_4407</name>
</gene>
<dbReference type="GO" id="GO:0051286">
    <property type="term" value="C:cell tip"/>
    <property type="evidence" value="ECO:0007669"/>
    <property type="project" value="TreeGrafter"/>
</dbReference>
<feature type="compositionally biased region" description="Polar residues" evidence="3">
    <location>
        <begin position="833"/>
        <end position="850"/>
    </location>
</feature>
<name>A0A1E4TDE5_9ASCO</name>
<proteinExistence type="predicted"/>
<keyword evidence="1 2" id="KW-0175">Coiled coil</keyword>
<feature type="region of interest" description="Disordered" evidence="3">
    <location>
        <begin position="184"/>
        <end position="257"/>
    </location>
</feature>
<keyword evidence="6" id="KW-1185">Reference proteome</keyword>
<feature type="region of interest" description="Disordered" evidence="3">
    <location>
        <begin position="647"/>
        <end position="713"/>
    </location>
</feature>
<evidence type="ECO:0000256" key="1">
    <source>
        <dbReference type="ARBA" id="ARBA00023054"/>
    </source>
</evidence>
<evidence type="ECO:0000313" key="6">
    <source>
        <dbReference type="Proteomes" id="UP000095023"/>
    </source>
</evidence>
<feature type="domain" description="Actin interacting protein 3 C-terminal" evidence="4">
    <location>
        <begin position="263"/>
        <end position="661"/>
    </location>
</feature>
<organism evidence="5 6">
    <name type="scientific">Tortispora caseinolytica NRRL Y-17796</name>
    <dbReference type="NCBI Taxonomy" id="767744"/>
    <lineage>
        <taxon>Eukaryota</taxon>
        <taxon>Fungi</taxon>
        <taxon>Dikarya</taxon>
        <taxon>Ascomycota</taxon>
        <taxon>Saccharomycotina</taxon>
        <taxon>Trigonopsidomycetes</taxon>
        <taxon>Trigonopsidales</taxon>
        <taxon>Trigonopsidaceae</taxon>
        <taxon>Tortispora</taxon>
    </lineage>
</organism>
<dbReference type="EMBL" id="KV453843">
    <property type="protein sequence ID" value="ODV89781.1"/>
    <property type="molecule type" value="Genomic_DNA"/>
</dbReference>
<dbReference type="InterPro" id="IPR005613">
    <property type="entry name" value="AIP3_C"/>
</dbReference>
<dbReference type="InterPro" id="IPR022782">
    <property type="entry name" value="AIP3-like_C"/>
</dbReference>
<dbReference type="InterPro" id="IPR051825">
    <property type="entry name" value="SRCIN1"/>
</dbReference>
<dbReference type="GO" id="GO:0005737">
    <property type="term" value="C:cytoplasm"/>
    <property type="evidence" value="ECO:0007669"/>
    <property type="project" value="TreeGrafter"/>
</dbReference>
<feature type="region of interest" description="Disordered" evidence="3">
    <location>
        <begin position="123"/>
        <end position="162"/>
    </location>
</feature>
<evidence type="ECO:0000256" key="2">
    <source>
        <dbReference type="SAM" id="Coils"/>
    </source>
</evidence>
<dbReference type="GO" id="GO:0030010">
    <property type="term" value="P:establishment of cell polarity"/>
    <property type="evidence" value="ECO:0007669"/>
    <property type="project" value="TreeGrafter"/>
</dbReference>
<dbReference type="AlphaFoldDB" id="A0A1E4TDE5"/>
<feature type="compositionally biased region" description="Polar residues" evidence="3">
    <location>
        <begin position="787"/>
        <end position="797"/>
    </location>
</feature>
<reference evidence="6" key="1">
    <citation type="submission" date="2016-02" db="EMBL/GenBank/DDBJ databases">
        <title>Comparative genomics of biotechnologically important yeasts.</title>
        <authorList>
            <consortium name="DOE Joint Genome Institute"/>
            <person name="Riley R."/>
            <person name="Haridas S."/>
            <person name="Wolfe K.H."/>
            <person name="Lopes M.R."/>
            <person name="Hittinger C.T."/>
            <person name="Goker M."/>
            <person name="Salamov A."/>
            <person name="Wisecaver J."/>
            <person name="Long T.M."/>
            <person name="Aerts A.L."/>
            <person name="Barry K."/>
            <person name="Choi C."/>
            <person name="Clum A."/>
            <person name="Coughlan A.Y."/>
            <person name="Deshpande S."/>
            <person name="Douglass A.P."/>
            <person name="Hanson S.J."/>
            <person name="Klenk H.-P."/>
            <person name="Labutti K."/>
            <person name="Lapidus A."/>
            <person name="Lindquist E."/>
            <person name="Lipzen A."/>
            <person name="Meier-Kolthoff J.P."/>
            <person name="Ohm R.A."/>
            <person name="Otillar R.P."/>
            <person name="Pangilinan J."/>
            <person name="Peng Y."/>
            <person name="Rokas A."/>
            <person name="Rosa C.A."/>
            <person name="Scheuner C."/>
            <person name="Sibirny A.A."/>
            <person name="Slot J.C."/>
            <person name="Stielow J.B."/>
            <person name="Sun H."/>
            <person name="Kurtzman C.P."/>
            <person name="Blackwell M."/>
            <person name="Jeffries T.W."/>
            <person name="Grigoriev I.V."/>
        </authorList>
    </citation>
    <scope>NUCLEOTIDE SEQUENCE [LARGE SCALE GENOMIC DNA]</scope>
    <source>
        <strain evidence="6">NRRL Y-17796</strain>
    </source>
</reference>
<dbReference type="InterPro" id="IPR056279">
    <property type="entry name" value="Aip3p_Bud6_N"/>
</dbReference>
<evidence type="ECO:0000259" key="4">
    <source>
        <dbReference type="SMART" id="SM00806"/>
    </source>
</evidence>
<feature type="coiled-coil region" evidence="2">
    <location>
        <begin position="351"/>
        <end position="378"/>
    </location>
</feature>
<feature type="region of interest" description="Disordered" evidence="3">
    <location>
        <begin position="754"/>
        <end position="873"/>
    </location>
</feature>
<dbReference type="Pfam" id="PF23153">
    <property type="entry name" value="Aip3p_Bud6_N"/>
    <property type="match status" value="1"/>
</dbReference>
<evidence type="ECO:0000256" key="3">
    <source>
        <dbReference type="SAM" id="MobiDB-lite"/>
    </source>
</evidence>
<sequence length="873" mass="96108">MDRTKPVSPQTFKTIESSVTRLLVATKRLLEVLSEWALQQASDSDVSDVYVRLGNEFNIVCRAFIHAGYDVRDLGDVPGSLRSILEEALSQDPSPDNLDNCLPMIRSIIVNLLQGLKQKQALLRRQHQMSQDRKSSGLPRQIAPSAPTPPAATNPHQQPPRKDALTALQNSDALQRRASRRFSAYQYSKSASSPGAHHTASPDIPGTAWGPAKRSPAIPPPGPIAEETDIPTIPSGIPNSVSQSLEPPASPTPDPRRTSIMLFLQYGRTTKKVVAPSQLSKSILLQLFRDFFDIDQSSMSSELIIQDTATQIKYQADDNALSSLKGNELILLDNDLDSKPDSSVLLLTTSIDALKETLAEQTKSIQSLMENQDKTRRKVEDLVLAHAIENETESAAQQMVTSISEIRKELFGLRSASAKLADIAKDKMLGLLAEVSGLRELEGQQAGTTSYMDSCHKRLTDDSDSLLTSVDELQDRIEALRKDVATRGVRVTQKEVDVLVQNVVKEKNAVSKLGEYITQEKPIWKKVWEKALDKIVEQQQYFTLQEELVNDLKDDLGKAEETLKLIEQCMEQQSGVNQDEHQGRATYTTENTKPVVVLPLPAKIPSAGEAKNAVLNEVKALRPNHQSRLEAIELSEKRRKEELAARLAAEEEEMERQAAEARAAEKAKESTKENNDETIADESSNTQSETIKELNHPLPEPFESSETNDSKIKDKVRLSVEALASIADLPDFDGIDTGTMQMEPVYTISSDAVAEEINTSQGTSEEKEYAEENEDGIVGNDERTPEESNSIAPSPSALQEDPKTPQVGSDSFETTSPKQQSLFERLASALSPGRTSTGSTFSNPTRNSMVSDGDSFADAQDAPNKSPDRYSDK</sequence>
<feature type="compositionally biased region" description="Basic and acidic residues" evidence="3">
    <location>
        <begin position="655"/>
        <end position="675"/>
    </location>
</feature>
<dbReference type="PANTHER" id="PTHR22741">
    <property type="entry name" value="P140CAP/SNIP-RELATED"/>
    <property type="match status" value="1"/>
</dbReference>
<evidence type="ECO:0000313" key="5">
    <source>
        <dbReference type="EMBL" id="ODV89781.1"/>
    </source>
</evidence>
<feature type="compositionally biased region" description="Polar residues" evidence="3">
    <location>
        <begin position="806"/>
        <end position="822"/>
    </location>
</feature>
<dbReference type="Gene3D" id="1.20.58.1540">
    <property type="entry name" value="Actin interacting protein 3, C-terminal domain"/>
    <property type="match status" value="1"/>
</dbReference>
<protein>
    <recommendedName>
        <fullName evidence="4">Actin interacting protein 3 C-terminal domain-containing protein</fullName>
    </recommendedName>
</protein>
<dbReference type="Pfam" id="PF03915">
    <property type="entry name" value="AIP3"/>
    <property type="match status" value="1"/>
</dbReference>
<dbReference type="PANTHER" id="PTHR22741:SF10">
    <property type="entry name" value="COILED-COIL DOMAIN-CONTAINING PROTEIN CG32809"/>
    <property type="match status" value="1"/>
</dbReference>
<accession>A0A1E4TDE5</accession>
<dbReference type="SMART" id="SM00806">
    <property type="entry name" value="AIP3"/>
    <property type="match status" value="1"/>
</dbReference>
<dbReference type="GO" id="GO:0005519">
    <property type="term" value="F:cytoskeletal regulatory protein binding"/>
    <property type="evidence" value="ECO:0007669"/>
    <property type="project" value="InterPro"/>
</dbReference>